<evidence type="ECO:0000313" key="4">
    <source>
        <dbReference type="EMBL" id="TCG03438.1"/>
    </source>
</evidence>
<evidence type="ECO:0000313" key="2">
    <source>
        <dbReference type="EMBL" id="TCF96349.1"/>
    </source>
</evidence>
<feature type="compositionally biased region" description="Basic residues" evidence="1">
    <location>
        <begin position="27"/>
        <end position="36"/>
    </location>
</feature>
<evidence type="ECO:0000313" key="3">
    <source>
        <dbReference type="EMBL" id="TCF96761.1"/>
    </source>
</evidence>
<feature type="non-terminal residue" evidence="2">
    <location>
        <position position="36"/>
    </location>
</feature>
<dbReference type="EMBL" id="MWML01000407">
    <property type="protein sequence ID" value="TCG03438.1"/>
    <property type="molecule type" value="Genomic_DNA"/>
</dbReference>
<dbReference type="EMBL" id="MWML01001288">
    <property type="protein sequence ID" value="TCF96761.1"/>
    <property type="molecule type" value="Genomic_DNA"/>
</dbReference>
<evidence type="ECO:0000256" key="1">
    <source>
        <dbReference type="SAM" id="MobiDB-lite"/>
    </source>
</evidence>
<dbReference type="EMBL" id="MWML01000365">
    <property type="protein sequence ID" value="TCG03635.1"/>
    <property type="molecule type" value="Genomic_DNA"/>
</dbReference>
<evidence type="ECO:0000313" key="7">
    <source>
        <dbReference type="Proteomes" id="UP000294200"/>
    </source>
</evidence>
<evidence type="ECO:0000313" key="5">
    <source>
        <dbReference type="EMBL" id="TCG03635.1"/>
    </source>
</evidence>
<organism evidence="2 7">
    <name type="scientific">Paraburkholderia steynii</name>
    <dbReference type="NCBI Taxonomy" id="1245441"/>
    <lineage>
        <taxon>Bacteria</taxon>
        <taxon>Pseudomonadati</taxon>
        <taxon>Pseudomonadota</taxon>
        <taxon>Betaproteobacteria</taxon>
        <taxon>Burkholderiales</taxon>
        <taxon>Burkholderiaceae</taxon>
        <taxon>Paraburkholderia</taxon>
    </lineage>
</organism>
<keyword evidence="7" id="KW-1185">Reference proteome</keyword>
<dbReference type="AlphaFoldDB" id="A0A4R0WPL7"/>
<reference evidence="2 7" key="1">
    <citation type="submission" date="2017-02" db="EMBL/GenBank/DDBJ databases">
        <title>Paraburkholderia sophoroidis sp. nov. and Paraburkholderia steynii sp. nov. rhizobial symbionts of the fynbos legume Hypocalyptus sophoroides.</title>
        <authorList>
            <person name="Steenkamp E.T."/>
            <person name="Beukes C.W."/>
            <person name="Van Zyl E."/>
            <person name="Avontuur J."/>
            <person name="Chan W.Y."/>
            <person name="Hassen A."/>
            <person name="Palmer M."/>
            <person name="Mthombeni L."/>
            <person name="Phalane F."/>
            <person name="Sereme K."/>
            <person name="Venter S.N."/>
        </authorList>
    </citation>
    <scope>NUCLEOTIDE SEQUENCE [LARGE SCALE GENOMIC DNA]</scope>
    <source>
        <strain evidence="2 7">HC1.1ba</strain>
    </source>
</reference>
<sequence>MHIHVIPNRDSPPTVLLRESYRDGKTVKKRTLANLS</sequence>
<name>A0A4R0WPL7_9BURK</name>
<protein>
    <submittedName>
        <fullName evidence="2">Transposase</fullName>
    </submittedName>
</protein>
<feature type="region of interest" description="Disordered" evidence="1">
    <location>
        <begin position="1"/>
        <end position="36"/>
    </location>
</feature>
<dbReference type="EMBL" id="MWML01001363">
    <property type="protein sequence ID" value="TCF96349.1"/>
    <property type="molecule type" value="Genomic_DNA"/>
</dbReference>
<dbReference type="Proteomes" id="UP000294200">
    <property type="component" value="Unassembled WGS sequence"/>
</dbReference>
<evidence type="ECO:0000313" key="6">
    <source>
        <dbReference type="EMBL" id="TCG06209.1"/>
    </source>
</evidence>
<comment type="caution">
    <text evidence="2">The sequence shown here is derived from an EMBL/GenBank/DDBJ whole genome shotgun (WGS) entry which is preliminary data.</text>
</comment>
<proteinExistence type="predicted"/>
<gene>
    <name evidence="6" type="ORF">BZM27_28165</name>
    <name evidence="5" type="ORF">BZM27_46895</name>
    <name evidence="4" type="ORF">BZM27_48470</name>
    <name evidence="3" type="ORF">BZM27_55590</name>
    <name evidence="2" type="ORF">BZM27_55770</name>
</gene>
<accession>A0A4R0WPL7</accession>
<dbReference type="EMBL" id="MWML01000121">
    <property type="protein sequence ID" value="TCG06209.1"/>
    <property type="molecule type" value="Genomic_DNA"/>
</dbReference>